<dbReference type="Proteomes" id="UP000011014">
    <property type="component" value="Unassembled WGS sequence"/>
</dbReference>
<feature type="non-terminal residue" evidence="2">
    <location>
        <position position="136"/>
    </location>
</feature>
<feature type="repeat" description="WD" evidence="1">
    <location>
        <begin position="67"/>
        <end position="98"/>
    </location>
</feature>
<dbReference type="AlphaFoldDB" id="E4YT44"/>
<dbReference type="GO" id="GO:0000785">
    <property type="term" value="C:chromatin"/>
    <property type="evidence" value="ECO:0007669"/>
    <property type="project" value="TreeGrafter"/>
</dbReference>
<proteinExistence type="predicted"/>
<dbReference type="Gene3D" id="2.130.10.10">
    <property type="entry name" value="YVTN repeat-like/Quinoprotein amine dehydrogenase"/>
    <property type="match status" value="1"/>
</dbReference>
<dbReference type="InterPro" id="IPR015943">
    <property type="entry name" value="WD40/YVTN_repeat-like_dom_sf"/>
</dbReference>
<gene>
    <name evidence="2" type="ORF">GSOID_T00019141001</name>
</gene>
<name>E4YT44_OIKDI</name>
<dbReference type="EMBL" id="FN655278">
    <property type="protein sequence ID" value="CBY38633.1"/>
    <property type="molecule type" value="Genomic_DNA"/>
</dbReference>
<dbReference type="GO" id="GO:0006338">
    <property type="term" value="P:chromatin remodeling"/>
    <property type="evidence" value="ECO:0007669"/>
    <property type="project" value="TreeGrafter"/>
</dbReference>
<dbReference type="PROSITE" id="PS50294">
    <property type="entry name" value="WD_REPEATS_REGION"/>
    <property type="match status" value="1"/>
</dbReference>
<dbReference type="InterPro" id="IPR001680">
    <property type="entry name" value="WD40_rpt"/>
</dbReference>
<protein>
    <submittedName>
        <fullName evidence="2">Uncharacterized protein</fullName>
    </submittedName>
</protein>
<dbReference type="InterPro" id="IPR036322">
    <property type="entry name" value="WD40_repeat_dom_sf"/>
</dbReference>
<evidence type="ECO:0000313" key="2">
    <source>
        <dbReference type="EMBL" id="CBY38633.1"/>
    </source>
</evidence>
<reference evidence="2" key="1">
    <citation type="journal article" date="2010" name="Science">
        <title>Plasticity of animal genome architecture unmasked by rapid evolution of a pelagic tunicate.</title>
        <authorList>
            <person name="Denoeud F."/>
            <person name="Henriet S."/>
            <person name="Mungpakdee S."/>
            <person name="Aury J.M."/>
            <person name="Da Silva C."/>
            <person name="Brinkmann H."/>
            <person name="Mikhaleva J."/>
            <person name="Olsen L.C."/>
            <person name="Jubin C."/>
            <person name="Canestro C."/>
            <person name="Bouquet J.M."/>
            <person name="Danks G."/>
            <person name="Poulain J."/>
            <person name="Campsteijn C."/>
            <person name="Adamski M."/>
            <person name="Cross I."/>
            <person name="Yadetie F."/>
            <person name="Muffato M."/>
            <person name="Louis A."/>
            <person name="Butcher S."/>
            <person name="Tsagkogeorga G."/>
            <person name="Konrad A."/>
            <person name="Singh S."/>
            <person name="Jensen M.F."/>
            <person name="Cong E.H."/>
            <person name="Eikeseth-Otteraa H."/>
            <person name="Noel B."/>
            <person name="Anthouard V."/>
            <person name="Porcel B.M."/>
            <person name="Kachouri-Lafond R."/>
            <person name="Nishino A."/>
            <person name="Ugolini M."/>
            <person name="Chourrout P."/>
            <person name="Nishida H."/>
            <person name="Aasland R."/>
            <person name="Huzurbazar S."/>
            <person name="Westhof E."/>
            <person name="Delsuc F."/>
            <person name="Lehrach H."/>
            <person name="Reinhardt R."/>
            <person name="Weissenbach J."/>
            <person name="Roy S.W."/>
            <person name="Artiguenave F."/>
            <person name="Postlethwait J.H."/>
            <person name="Manak J.R."/>
            <person name="Thompson E.M."/>
            <person name="Jaillon O."/>
            <person name="Du Pasquier L."/>
            <person name="Boudinot P."/>
            <person name="Liberles D.A."/>
            <person name="Volff J.N."/>
            <person name="Philippe H."/>
            <person name="Lenhard B."/>
            <person name="Roest Crollius H."/>
            <person name="Wincker P."/>
            <person name="Chourrout D."/>
        </authorList>
    </citation>
    <scope>NUCLEOTIDE SEQUENCE [LARGE SCALE GENOMIC DNA]</scope>
</reference>
<evidence type="ECO:0000256" key="1">
    <source>
        <dbReference type="PROSITE-ProRule" id="PRU00221"/>
    </source>
</evidence>
<dbReference type="InterPro" id="IPR031120">
    <property type="entry name" value="HIR1-like"/>
</dbReference>
<dbReference type="GO" id="GO:0005634">
    <property type="term" value="C:nucleus"/>
    <property type="evidence" value="ECO:0007669"/>
    <property type="project" value="InterPro"/>
</dbReference>
<keyword evidence="1" id="KW-0853">WD repeat</keyword>
<dbReference type="PROSITE" id="PS50082">
    <property type="entry name" value="WD_REPEATS_2"/>
    <property type="match status" value="1"/>
</dbReference>
<organism evidence="2">
    <name type="scientific">Oikopleura dioica</name>
    <name type="common">Tunicate</name>
    <dbReference type="NCBI Taxonomy" id="34765"/>
    <lineage>
        <taxon>Eukaryota</taxon>
        <taxon>Metazoa</taxon>
        <taxon>Chordata</taxon>
        <taxon>Tunicata</taxon>
        <taxon>Appendicularia</taxon>
        <taxon>Copelata</taxon>
        <taxon>Oikopleuridae</taxon>
        <taxon>Oikopleura</taxon>
    </lineage>
</organism>
<sequence length="136" mass="15125">MKILKPEWIVEEKSPLISCDIHPDGSRVAVGGSSGQGGGKIQIWNMAPILSKKKAEDPKCPKLLCAMFNHMACVNAVRWTLSGKYLASGGDDRLIMIWIFAGKSKKDGIEEENWKCLHRLQGHDADFLIYLTRVAD</sequence>
<dbReference type="PANTHER" id="PTHR13831:SF0">
    <property type="entry name" value="PROTEIN HIRA"/>
    <property type="match status" value="1"/>
</dbReference>
<accession>E4YT44</accession>
<dbReference type="GO" id="GO:0006351">
    <property type="term" value="P:DNA-templated transcription"/>
    <property type="evidence" value="ECO:0007669"/>
    <property type="project" value="InterPro"/>
</dbReference>
<dbReference type="Pfam" id="PF00400">
    <property type="entry name" value="WD40"/>
    <property type="match status" value="2"/>
</dbReference>
<dbReference type="GO" id="GO:0031491">
    <property type="term" value="F:nucleosome binding"/>
    <property type="evidence" value="ECO:0007669"/>
    <property type="project" value="TreeGrafter"/>
</dbReference>
<dbReference type="PANTHER" id="PTHR13831">
    <property type="entry name" value="MEMBER OF THE HIR1 FAMILY OF WD-REPEAT PROTEINS"/>
    <property type="match status" value="1"/>
</dbReference>
<dbReference type="GO" id="GO:0000417">
    <property type="term" value="C:HIR complex"/>
    <property type="evidence" value="ECO:0007669"/>
    <property type="project" value="TreeGrafter"/>
</dbReference>
<dbReference type="SUPFAM" id="SSF50978">
    <property type="entry name" value="WD40 repeat-like"/>
    <property type="match status" value="1"/>
</dbReference>
<dbReference type="SMART" id="SM00320">
    <property type="entry name" value="WD40"/>
    <property type="match status" value="2"/>
</dbReference>